<proteinExistence type="predicted"/>
<dbReference type="eggNOG" id="COG0297">
    <property type="taxonomic scope" value="Bacteria"/>
</dbReference>
<dbReference type="Pfam" id="PF13692">
    <property type="entry name" value="Glyco_trans_1_4"/>
    <property type="match status" value="1"/>
</dbReference>
<evidence type="ECO:0000313" key="6">
    <source>
        <dbReference type="EMBL" id="AEE16500.1"/>
    </source>
</evidence>
<dbReference type="KEGG" id="tbe:Trebr_1068"/>
<evidence type="ECO:0000256" key="1">
    <source>
        <dbReference type="ARBA" id="ARBA00001478"/>
    </source>
</evidence>
<dbReference type="Proteomes" id="UP000006546">
    <property type="component" value="Chromosome"/>
</dbReference>
<dbReference type="Pfam" id="PF08323">
    <property type="entry name" value="Glyco_transf_5"/>
    <property type="match status" value="1"/>
</dbReference>
<keyword evidence="7" id="KW-1185">Reference proteome</keyword>
<dbReference type="PANTHER" id="PTHR12526">
    <property type="entry name" value="GLYCOSYLTRANSFERASE"/>
    <property type="match status" value="1"/>
</dbReference>
<keyword evidence="3" id="KW-0328">Glycosyltransferase</keyword>
<gene>
    <name evidence="6" type="ordered locus">Trebr_1068</name>
</gene>
<reference evidence="7" key="1">
    <citation type="submission" date="2011-04" db="EMBL/GenBank/DDBJ databases">
        <title>The complete genome of Treponema brennaborense DSM 12168.</title>
        <authorList>
            <person name="Lucas S."/>
            <person name="Han J."/>
            <person name="Lapidus A."/>
            <person name="Bruce D."/>
            <person name="Goodwin L."/>
            <person name="Pitluck S."/>
            <person name="Peters L."/>
            <person name="Kyrpides N."/>
            <person name="Mavromatis K."/>
            <person name="Ivanova N."/>
            <person name="Mikhailova N."/>
            <person name="Pagani I."/>
            <person name="Teshima H."/>
            <person name="Detter J.C."/>
            <person name="Tapia R."/>
            <person name="Han C."/>
            <person name="Land M."/>
            <person name="Hauser L."/>
            <person name="Markowitz V."/>
            <person name="Cheng J.-F."/>
            <person name="Hugenholtz P."/>
            <person name="Woyke T."/>
            <person name="Wu D."/>
            <person name="Gronow S."/>
            <person name="Wellnitz S."/>
            <person name="Brambilla E."/>
            <person name="Klenk H.-P."/>
            <person name="Eisen J.A."/>
        </authorList>
    </citation>
    <scope>NUCLEOTIDE SEQUENCE [LARGE SCALE GENOMIC DNA]</scope>
    <source>
        <strain evidence="7">DSM 12168 / CIP 105900 / DD5/3</strain>
    </source>
</reference>
<dbReference type="Gene3D" id="3.40.50.2000">
    <property type="entry name" value="Glycogen Phosphorylase B"/>
    <property type="match status" value="2"/>
</dbReference>
<evidence type="ECO:0000313" key="7">
    <source>
        <dbReference type="Proteomes" id="UP000006546"/>
    </source>
</evidence>
<protein>
    <recommendedName>
        <fullName evidence="2">starch synthase</fullName>
        <ecNumber evidence="2">2.4.1.21</ecNumber>
    </recommendedName>
</protein>
<organism evidence="6 7">
    <name type="scientific">Treponema brennaborense (strain DSM 12168 / CIP 105900 / DD5/3)</name>
    <dbReference type="NCBI Taxonomy" id="906968"/>
    <lineage>
        <taxon>Bacteria</taxon>
        <taxon>Pseudomonadati</taxon>
        <taxon>Spirochaetota</taxon>
        <taxon>Spirochaetia</taxon>
        <taxon>Spirochaetales</taxon>
        <taxon>Treponemataceae</taxon>
        <taxon>Treponema</taxon>
    </lineage>
</organism>
<feature type="domain" description="Starch synthase catalytic" evidence="5">
    <location>
        <begin position="2"/>
        <end position="105"/>
    </location>
</feature>
<dbReference type="EC" id="2.4.1.21" evidence="2"/>
<evidence type="ECO:0000256" key="3">
    <source>
        <dbReference type="ARBA" id="ARBA00022676"/>
    </source>
</evidence>
<dbReference type="AlphaFoldDB" id="F4LKC6"/>
<dbReference type="STRING" id="906968.Trebr_1068"/>
<accession>F4LKC6</accession>
<dbReference type="RefSeq" id="WP_013758209.1">
    <property type="nucleotide sequence ID" value="NC_015500.1"/>
</dbReference>
<dbReference type="CDD" id="cd03801">
    <property type="entry name" value="GT4_PimA-like"/>
    <property type="match status" value="1"/>
</dbReference>
<dbReference type="EMBL" id="CP002696">
    <property type="protein sequence ID" value="AEE16500.1"/>
    <property type="molecule type" value="Genomic_DNA"/>
</dbReference>
<comment type="catalytic activity">
    <reaction evidence="1">
        <text>[(1-&gt;4)-alpha-D-glucosyl](n) + ADP-alpha-D-glucose = [(1-&gt;4)-alpha-D-glucosyl](n+1) + ADP + H(+)</text>
        <dbReference type="Rhea" id="RHEA:18189"/>
        <dbReference type="Rhea" id="RHEA-COMP:9584"/>
        <dbReference type="Rhea" id="RHEA-COMP:9587"/>
        <dbReference type="ChEBI" id="CHEBI:15378"/>
        <dbReference type="ChEBI" id="CHEBI:15444"/>
        <dbReference type="ChEBI" id="CHEBI:57498"/>
        <dbReference type="ChEBI" id="CHEBI:456216"/>
        <dbReference type="EC" id="2.4.1.21"/>
    </reaction>
</comment>
<dbReference type="GO" id="GO:0016757">
    <property type="term" value="F:glycosyltransferase activity"/>
    <property type="evidence" value="ECO:0007669"/>
    <property type="project" value="UniProtKB-KW"/>
</dbReference>
<evidence type="ECO:0000256" key="4">
    <source>
        <dbReference type="ARBA" id="ARBA00022679"/>
    </source>
</evidence>
<evidence type="ECO:0000259" key="5">
    <source>
        <dbReference type="Pfam" id="PF08323"/>
    </source>
</evidence>
<name>F4LKC6_TREBD</name>
<dbReference type="InterPro" id="IPR013534">
    <property type="entry name" value="Starch_synth_cat_dom"/>
</dbReference>
<keyword evidence="4 6" id="KW-0808">Transferase</keyword>
<dbReference type="OrthoDB" id="9797829at2"/>
<evidence type="ECO:0000256" key="2">
    <source>
        <dbReference type="ARBA" id="ARBA00012588"/>
    </source>
</evidence>
<dbReference type="SUPFAM" id="SSF53756">
    <property type="entry name" value="UDP-Glycosyltransferase/glycogen phosphorylase"/>
    <property type="match status" value="1"/>
</dbReference>
<dbReference type="PANTHER" id="PTHR12526:SF510">
    <property type="entry name" value="D-INOSITOL 3-PHOSPHATE GLYCOSYLTRANSFERASE"/>
    <property type="match status" value="1"/>
</dbReference>
<sequence>MKVLFVTSEHPARIFGGLGTFTREYTRVLRKKCDVKVVYFHFGSNKIPAPDSDIDYVFSASKVFDAYSAEARILENAASFRTQIQPILDNFKPDVIHCNDRQTYMPFRFDTNVFYSSHLLFCDLLGLQGINDEYLQELKIEKCALSHAAVFAVYSKFAAQRAVNQITANCSPVVLPLAINPEQFYESKVPGKIRVAYFGRFEDVQKGVSQFIGAVQSIGHTMKMQQPVTFSLFGKGELPSSVDVSLFNRICFLEGNDLYDEFAQTDIVVMPSRYEPFGLTGLEAMASGCLLLTTKELGMDEYAVPGKNCLSIPNSAAGIADVLSDAILRFGSYAPIRSQAKRDAQRWTWERCVDAHYIFYTAIKNRMHMHIKTSYRPESYRITDIFDQYVSAAYLEEERAALLAVKKRYPPNDKTSALSVTTAPQLPDDDTSLNLCVTAKYVDGVIYHMEYLPFDNQRFDIVYVTGAWETAIHPYHALTELFRICSDTLAVCYRIGKRIPWQTLQMETDESWIQSLQSEVPWHVDSSCRLTDSYEAIIWKKS</sequence>
<dbReference type="HOGENOM" id="CLU_520642_0_0_12"/>